<reference evidence="1 2" key="1">
    <citation type="journal article" date="2021" name="Commun. Biol.">
        <title>The genome of Shorea leprosula (Dipterocarpaceae) highlights the ecological relevance of drought in aseasonal tropical rainforests.</title>
        <authorList>
            <person name="Ng K.K.S."/>
            <person name="Kobayashi M.J."/>
            <person name="Fawcett J.A."/>
            <person name="Hatakeyama M."/>
            <person name="Paape T."/>
            <person name="Ng C.H."/>
            <person name="Ang C.C."/>
            <person name="Tnah L.H."/>
            <person name="Lee C.T."/>
            <person name="Nishiyama T."/>
            <person name="Sese J."/>
            <person name="O'Brien M.J."/>
            <person name="Copetti D."/>
            <person name="Mohd Noor M.I."/>
            <person name="Ong R.C."/>
            <person name="Putra M."/>
            <person name="Sireger I.Z."/>
            <person name="Indrioko S."/>
            <person name="Kosugi Y."/>
            <person name="Izuno A."/>
            <person name="Isagi Y."/>
            <person name="Lee S.L."/>
            <person name="Shimizu K.K."/>
        </authorList>
    </citation>
    <scope>NUCLEOTIDE SEQUENCE [LARGE SCALE GENOMIC DNA]</scope>
    <source>
        <strain evidence="1">214</strain>
    </source>
</reference>
<comment type="caution">
    <text evidence="1">The sequence shown here is derived from an EMBL/GenBank/DDBJ whole genome shotgun (WGS) entry which is preliminary data.</text>
</comment>
<proteinExistence type="predicted"/>
<organism evidence="1 2">
    <name type="scientific">Rubroshorea leprosula</name>
    <dbReference type="NCBI Taxonomy" id="152421"/>
    <lineage>
        <taxon>Eukaryota</taxon>
        <taxon>Viridiplantae</taxon>
        <taxon>Streptophyta</taxon>
        <taxon>Embryophyta</taxon>
        <taxon>Tracheophyta</taxon>
        <taxon>Spermatophyta</taxon>
        <taxon>Magnoliopsida</taxon>
        <taxon>eudicotyledons</taxon>
        <taxon>Gunneridae</taxon>
        <taxon>Pentapetalae</taxon>
        <taxon>rosids</taxon>
        <taxon>malvids</taxon>
        <taxon>Malvales</taxon>
        <taxon>Dipterocarpaceae</taxon>
        <taxon>Rubroshorea</taxon>
    </lineage>
</organism>
<dbReference type="EMBL" id="BPVZ01000026">
    <property type="protein sequence ID" value="GKV07189.1"/>
    <property type="molecule type" value="Genomic_DNA"/>
</dbReference>
<evidence type="ECO:0000313" key="2">
    <source>
        <dbReference type="Proteomes" id="UP001054252"/>
    </source>
</evidence>
<accession>A0AAV5J4T6</accession>
<gene>
    <name evidence="1" type="ORF">SLEP1_g18988</name>
</gene>
<dbReference type="AlphaFoldDB" id="A0AAV5J4T6"/>
<sequence>MLGSSREFLPCTAAGFFPLLGPVLAGKFWYVTAF</sequence>
<dbReference type="Proteomes" id="UP001054252">
    <property type="component" value="Unassembled WGS sequence"/>
</dbReference>
<name>A0AAV5J4T6_9ROSI</name>
<keyword evidence="2" id="KW-1185">Reference proteome</keyword>
<evidence type="ECO:0000313" key="1">
    <source>
        <dbReference type="EMBL" id="GKV07189.1"/>
    </source>
</evidence>
<protein>
    <submittedName>
        <fullName evidence="1">Uncharacterized protein</fullName>
    </submittedName>
</protein>